<gene>
    <name evidence="4" type="ORF">BDV25DRAFT_138784</name>
</gene>
<accession>A0A5N6TYU0</accession>
<feature type="signal peptide" evidence="2">
    <location>
        <begin position="1"/>
        <end position="26"/>
    </location>
</feature>
<dbReference type="AlphaFoldDB" id="A0A5N6TYU0"/>
<dbReference type="SMART" id="SM00060">
    <property type="entry name" value="FN3"/>
    <property type="match status" value="1"/>
</dbReference>
<dbReference type="Pfam" id="PF00041">
    <property type="entry name" value="fn3"/>
    <property type="match status" value="1"/>
</dbReference>
<evidence type="ECO:0000259" key="3">
    <source>
        <dbReference type="PROSITE" id="PS50853"/>
    </source>
</evidence>
<dbReference type="InterPro" id="IPR003961">
    <property type="entry name" value="FN3_dom"/>
</dbReference>
<dbReference type="InterPro" id="IPR029167">
    <property type="entry name" value="Mug117"/>
</dbReference>
<feature type="domain" description="Fibronectin type-III" evidence="3">
    <location>
        <begin position="693"/>
        <end position="777"/>
    </location>
</feature>
<dbReference type="Pfam" id="PF15474">
    <property type="entry name" value="MU117"/>
    <property type="match status" value="1"/>
</dbReference>
<keyword evidence="2" id="KW-0732">Signal</keyword>
<protein>
    <submittedName>
        <fullName evidence="4">Spherulation-specific family 4-domain-containing protein</fullName>
    </submittedName>
</protein>
<feature type="chain" id="PRO_5024860965" evidence="2">
    <location>
        <begin position="27"/>
        <end position="1029"/>
    </location>
</feature>
<evidence type="ECO:0000313" key="5">
    <source>
        <dbReference type="Proteomes" id="UP000325780"/>
    </source>
</evidence>
<dbReference type="InterPro" id="IPR036116">
    <property type="entry name" value="FN3_sf"/>
</dbReference>
<feature type="compositionally biased region" description="Low complexity" evidence="1">
    <location>
        <begin position="402"/>
        <end position="411"/>
    </location>
</feature>
<evidence type="ECO:0000256" key="2">
    <source>
        <dbReference type="SAM" id="SignalP"/>
    </source>
</evidence>
<evidence type="ECO:0000256" key="1">
    <source>
        <dbReference type="SAM" id="MobiDB-lite"/>
    </source>
</evidence>
<dbReference type="Proteomes" id="UP000325780">
    <property type="component" value="Unassembled WGS sequence"/>
</dbReference>
<dbReference type="CDD" id="cd00063">
    <property type="entry name" value="FN3"/>
    <property type="match status" value="1"/>
</dbReference>
<reference evidence="4 5" key="1">
    <citation type="submission" date="2019-04" db="EMBL/GenBank/DDBJ databases">
        <title>Friends and foes A comparative genomics study of 23 Aspergillus species from section Flavi.</title>
        <authorList>
            <consortium name="DOE Joint Genome Institute"/>
            <person name="Kjaerbolling I."/>
            <person name="Vesth T."/>
            <person name="Frisvad J.C."/>
            <person name="Nybo J.L."/>
            <person name="Theobald S."/>
            <person name="Kildgaard S."/>
            <person name="Isbrandt T."/>
            <person name="Kuo A."/>
            <person name="Sato A."/>
            <person name="Lyhne E.K."/>
            <person name="Kogle M.E."/>
            <person name="Wiebenga A."/>
            <person name="Kun R.S."/>
            <person name="Lubbers R.J."/>
            <person name="Makela M.R."/>
            <person name="Barry K."/>
            <person name="Chovatia M."/>
            <person name="Clum A."/>
            <person name="Daum C."/>
            <person name="Haridas S."/>
            <person name="He G."/>
            <person name="LaButti K."/>
            <person name="Lipzen A."/>
            <person name="Mondo S."/>
            <person name="Riley R."/>
            <person name="Salamov A."/>
            <person name="Simmons B.A."/>
            <person name="Magnuson J.K."/>
            <person name="Henrissat B."/>
            <person name="Mortensen U.H."/>
            <person name="Larsen T.O."/>
            <person name="Devries R.P."/>
            <person name="Grigoriev I.V."/>
            <person name="Machida M."/>
            <person name="Baker S.E."/>
            <person name="Andersen M.R."/>
        </authorList>
    </citation>
    <scope>NUCLEOTIDE SEQUENCE [LARGE SCALE GENOMIC DNA]</scope>
    <source>
        <strain evidence="4 5">IBT 18842</strain>
    </source>
</reference>
<proteinExistence type="predicted"/>
<dbReference type="Gene3D" id="2.60.40.10">
    <property type="entry name" value="Immunoglobulins"/>
    <property type="match status" value="1"/>
</dbReference>
<dbReference type="PANTHER" id="PTHR35040">
    <property type="match status" value="1"/>
</dbReference>
<dbReference type="Pfam" id="PF12138">
    <property type="entry name" value="Spherulin4"/>
    <property type="match status" value="1"/>
</dbReference>
<dbReference type="OrthoDB" id="1896086at2759"/>
<dbReference type="InterPro" id="IPR013783">
    <property type="entry name" value="Ig-like_fold"/>
</dbReference>
<organism evidence="4 5">
    <name type="scientific">Aspergillus avenaceus</name>
    <dbReference type="NCBI Taxonomy" id="36643"/>
    <lineage>
        <taxon>Eukaryota</taxon>
        <taxon>Fungi</taxon>
        <taxon>Dikarya</taxon>
        <taxon>Ascomycota</taxon>
        <taxon>Pezizomycotina</taxon>
        <taxon>Eurotiomycetes</taxon>
        <taxon>Eurotiomycetidae</taxon>
        <taxon>Eurotiales</taxon>
        <taxon>Aspergillaceae</taxon>
        <taxon>Aspergillus</taxon>
        <taxon>Aspergillus subgen. Circumdati</taxon>
    </lineage>
</organism>
<dbReference type="PROSITE" id="PS50853">
    <property type="entry name" value="FN3"/>
    <property type="match status" value="1"/>
</dbReference>
<sequence>MAPPTLLYPTLVFLFLALFQPHLATGQDEYFSVGDLSQYTTQGVPTPTLTGSTVEVTAVGDPEENGLLVYLSPDLKDNLKTTMDSHCAAEVDTECYQAVTDVLEDANKILSPRGLEQRGLEKRNPILVAEYLGALLATCLVYPLFFSEGSVAPEPVKFSPERVEDALELETATAIIVVTDDATPQMTVTAPPEQNKATGSPAVITTFASAGNGAHAGDVGIELDSAVAAHIQELLSSSDNSKCNMDVSANSIHARQLDLTNVLCGAQTLFLNGISRQGFADWLVVNPARLPWTNPEVRATVNTLVQWSLNQAAQINPVIAATVVHAMTSGAFAISWAYHNNGKITTDNRIPSASLQGGATATVCAQETAVQCGAECGVFAWTPQFDCTRSCTTVTSCDAQPTTTTRTTTKTASGPIPTDSSDGDGQQIAVASYINPLADPAAWDRLIEYDMDKMPILVANVVNGPDSAVDKTWADVIDRASASGKTVLGYVRTGYLGVSDQKFITRLGSGDLADWTAQIEEDIDMWYTLYGSSIGGIFFDEGWPECGANNEYVNLYKYINDYTKRTHPDALTVLNPGSPMASCFEDTMDTLLTFELSYDAYMNSYTPNDWTPKDPRKLWHIVYNVPESAVGEVTKLAKKRGAGFLQLTDDTLPNPYDTLPGDSYIQGIMDSIEGGSPLNDDASSWKTASAAGAVSGLSVVTSDYTSAKLSWNAASNALGYYVYSGDSVIASVPSSMTTITIGGLESGTSYIFHVSAVGGGGNLGSASNTVTVGTESLPDGKTITNYHSTPGADSTTIHADILVPYAFIRLYIWSSVGCEFDTNPGWSVNFKVDEYVCTHYMVEGTTLYKYSGTVPEGSTAPPWAWTTVGPITLDITDYTYKWILPLGTSTIDTSKFIVQAQGYNPLTNVFEPDPTDYDCKGSSMCSTPDLLKWCDHAVNTLQRYDDPYYFASSANETGINQSGNCWGDQTRGCGVFIQGDDSCSISGNELWRDYQNIRKIGGCGKCGSYHREDGCLITINYVYGCDNHG</sequence>
<dbReference type="SUPFAM" id="SSF49265">
    <property type="entry name" value="Fibronectin type III"/>
    <property type="match status" value="1"/>
</dbReference>
<evidence type="ECO:0000313" key="4">
    <source>
        <dbReference type="EMBL" id="KAE8151548.1"/>
    </source>
</evidence>
<feature type="region of interest" description="Disordered" evidence="1">
    <location>
        <begin position="398"/>
        <end position="423"/>
    </location>
</feature>
<dbReference type="EMBL" id="ML742069">
    <property type="protein sequence ID" value="KAE8151548.1"/>
    <property type="molecule type" value="Genomic_DNA"/>
</dbReference>
<dbReference type="InterPro" id="IPR021986">
    <property type="entry name" value="Spherulin4"/>
</dbReference>
<keyword evidence="5" id="KW-1185">Reference proteome</keyword>
<name>A0A5N6TYU0_ASPAV</name>
<dbReference type="PANTHER" id="PTHR35040:SF7">
    <property type="entry name" value="FIBRONECTIN TYPE-III DOMAIN-CONTAINING PROTEIN-RELATED"/>
    <property type="match status" value="1"/>
</dbReference>